<feature type="region of interest" description="Disordered" evidence="1">
    <location>
        <begin position="247"/>
        <end position="270"/>
    </location>
</feature>
<evidence type="ECO:0000313" key="3">
    <source>
        <dbReference type="Proteomes" id="UP000007148"/>
    </source>
</evidence>
<dbReference type="InParanoid" id="G4TWU9"/>
<reference evidence="2 3" key="1">
    <citation type="journal article" date="2011" name="PLoS Pathog.">
        <title>Endophytic Life Strategies Decoded by Genome and Transcriptome Analyses of the Mutualistic Root Symbiont Piriformospora indica.</title>
        <authorList>
            <person name="Zuccaro A."/>
            <person name="Lahrmann U."/>
            <person name="Guldener U."/>
            <person name="Langen G."/>
            <person name="Pfiffi S."/>
            <person name="Biedenkopf D."/>
            <person name="Wong P."/>
            <person name="Samans B."/>
            <person name="Grimm C."/>
            <person name="Basiewicz M."/>
            <person name="Murat C."/>
            <person name="Martin F."/>
            <person name="Kogel K.H."/>
        </authorList>
    </citation>
    <scope>NUCLEOTIDE SEQUENCE [LARGE SCALE GENOMIC DNA]</scope>
    <source>
        <strain evidence="2 3">DSM 11827</strain>
    </source>
</reference>
<proteinExistence type="predicted"/>
<evidence type="ECO:0000313" key="2">
    <source>
        <dbReference type="EMBL" id="CCA75792.1"/>
    </source>
</evidence>
<accession>G4TWU9</accession>
<keyword evidence="3" id="KW-1185">Reference proteome</keyword>
<name>G4TWU9_SERID</name>
<comment type="caution">
    <text evidence="2">The sequence shown here is derived from an EMBL/GenBank/DDBJ whole genome shotgun (WGS) entry which is preliminary data.</text>
</comment>
<dbReference type="Proteomes" id="UP000007148">
    <property type="component" value="Unassembled WGS sequence"/>
</dbReference>
<protein>
    <submittedName>
        <fullName evidence="2">Uncharacterized protein</fullName>
    </submittedName>
</protein>
<dbReference type="AlphaFoldDB" id="G4TWU9"/>
<organism evidence="2 3">
    <name type="scientific">Serendipita indica (strain DSM 11827)</name>
    <name type="common">Root endophyte fungus</name>
    <name type="synonym">Piriformospora indica</name>
    <dbReference type="NCBI Taxonomy" id="1109443"/>
    <lineage>
        <taxon>Eukaryota</taxon>
        <taxon>Fungi</taxon>
        <taxon>Dikarya</taxon>
        <taxon>Basidiomycota</taxon>
        <taxon>Agaricomycotina</taxon>
        <taxon>Agaricomycetes</taxon>
        <taxon>Sebacinales</taxon>
        <taxon>Serendipitaceae</taxon>
        <taxon>Serendipita</taxon>
    </lineage>
</organism>
<dbReference type="HOGENOM" id="CLU_689100_0_0_1"/>
<evidence type="ECO:0000256" key="1">
    <source>
        <dbReference type="SAM" id="MobiDB-lite"/>
    </source>
</evidence>
<gene>
    <name evidence="2" type="ORF">PIIN_09780</name>
</gene>
<sequence length="400" mass="44533">MDNYHNTGQCDHAFPAGHLLLLDHSIDGWRDGSGLPLTGIVDCNDQHTCFQPGYDLYDIRYFVPSVLANTETMESRIPPTQPRTESLVDNINIHDLDGHTADTRTSNDEILHLRRFFSSDKPSTEPRVEVLFWDHDRSNPHRPSASAPALWNFSTTSNGAGTCIVPASNEDFVDILSSSPHSRNSQSVSYLDYDREVWKTQKATHPVPIKPGRPTLLCNYHLASQLSVNWADVKEFTGYDHKPSKRYAPYSATRSTLPSGKKGSSGGKKSVGKMLAALKLVDSAEKALDTPMKTEGSKEVKANTTSGRLSHESETWLSSIGRIHRVRRITKQLTSDGLLLYPITAATKEIEWELNKGQKDSSDACSIKTASYEHIESFDFDISRDPEGCFDGFRPSSFTL</sequence>
<dbReference type="EMBL" id="CAFZ01000522">
    <property type="protein sequence ID" value="CCA75792.1"/>
    <property type="molecule type" value="Genomic_DNA"/>
</dbReference>